<protein>
    <submittedName>
        <fullName evidence="1">Uncharacterized protein</fullName>
    </submittedName>
</protein>
<dbReference type="Proteomes" id="UP000254161">
    <property type="component" value="Unassembled WGS sequence"/>
</dbReference>
<evidence type="ECO:0000313" key="2">
    <source>
        <dbReference type="Proteomes" id="UP000254161"/>
    </source>
</evidence>
<dbReference type="RefSeq" id="WP_004276322.1">
    <property type="nucleotide sequence ID" value="NZ_JANKIR010000022.1"/>
</dbReference>
<organism evidence="1 2">
    <name type="scientific">Campylobacter upsaliensis</name>
    <dbReference type="NCBI Taxonomy" id="28080"/>
    <lineage>
        <taxon>Bacteria</taxon>
        <taxon>Pseudomonadati</taxon>
        <taxon>Campylobacterota</taxon>
        <taxon>Epsilonproteobacteria</taxon>
        <taxon>Campylobacterales</taxon>
        <taxon>Campylobacteraceae</taxon>
        <taxon>Campylobacter</taxon>
    </lineage>
</organism>
<evidence type="ECO:0000313" key="1">
    <source>
        <dbReference type="EMBL" id="SUX41161.1"/>
    </source>
</evidence>
<proteinExistence type="predicted"/>
<sequence length="79" mass="9363">MLQNYKEVYSLEESLNILNKYANELTEEQYNNIKSIICGFAIEDMYLNEEDILNGIDIQKNNKTFLEITQNYKTQWGCL</sequence>
<name>A0A381F3M5_CAMUP</name>
<reference evidence="1 2" key="1">
    <citation type="submission" date="2018-06" db="EMBL/GenBank/DDBJ databases">
        <authorList>
            <consortium name="Pathogen Informatics"/>
            <person name="Doyle S."/>
        </authorList>
    </citation>
    <scope>NUCLEOTIDE SEQUENCE [LARGE SCALE GENOMIC DNA]</scope>
    <source>
        <strain evidence="1 2">NCTC12264</strain>
    </source>
</reference>
<dbReference type="AlphaFoldDB" id="A0A381F3M5"/>
<gene>
    <name evidence="1" type="ORF">NCTC12264_01979</name>
</gene>
<accession>A0A381F3M5</accession>
<dbReference type="EMBL" id="UFUZ01000003">
    <property type="protein sequence ID" value="SUX41161.1"/>
    <property type="molecule type" value="Genomic_DNA"/>
</dbReference>